<dbReference type="EMBL" id="JAJEPS010000002">
    <property type="protein sequence ID" value="MCC2125285.1"/>
    <property type="molecule type" value="Genomic_DNA"/>
</dbReference>
<sequence>MTIKEKIKTMLVNYTMKQFPEEFFKEPVIEYHDAIVKTFMVEQKVPLLGIPETDDFEDYMKKKLASMIAEGVMQYMEFYTHEETEDRFPCRIYKASLKVVTSEEVWRTCKMK</sequence>
<comment type="caution">
    <text evidence="1">The sequence shown here is derived from an EMBL/GenBank/DDBJ whole genome shotgun (WGS) entry which is preliminary data.</text>
</comment>
<accession>A0AAE3DAM2</accession>
<evidence type="ECO:0000313" key="2">
    <source>
        <dbReference type="Proteomes" id="UP001198220"/>
    </source>
</evidence>
<evidence type="ECO:0000313" key="1">
    <source>
        <dbReference type="EMBL" id="MCC2125285.1"/>
    </source>
</evidence>
<dbReference type="AlphaFoldDB" id="A0AAE3DAM2"/>
<proteinExistence type="predicted"/>
<name>A0AAE3DAM2_9FIRM</name>
<keyword evidence="2" id="KW-1185">Reference proteome</keyword>
<reference evidence="1 2" key="1">
    <citation type="submission" date="2021-10" db="EMBL/GenBank/DDBJ databases">
        <title>Anaerobic single-cell dispensing facilitates the cultivation of human gut bacteria.</title>
        <authorList>
            <person name="Afrizal A."/>
        </authorList>
    </citation>
    <scope>NUCLEOTIDE SEQUENCE [LARGE SCALE GENOMIC DNA]</scope>
    <source>
        <strain evidence="1 2">CLA-AA-H276</strain>
    </source>
</reference>
<dbReference type="RefSeq" id="WP_308458740.1">
    <property type="nucleotide sequence ID" value="NZ_JAJEPS010000002.1"/>
</dbReference>
<dbReference type="Proteomes" id="UP001198220">
    <property type="component" value="Unassembled WGS sequence"/>
</dbReference>
<gene>
    <name evidence="1" type="ORF">LKD36_03715</name>
</gene>
<protein>
    <submittedName>
        <fullName evidence="1">Uncharacterized protein</fullName>
    </submittedName>
</protein>
<organism evidence="1 2">
    <name type="scientific">Hominiventricola filiformis</name>
    <dbReference type="NCBI Taxonomy" id="2885352"/>
    <lineage>
        <taxon>Bacteria</taxon>
        <taxon>Bacillati</taxon>
        <taxon>Bacillota</taxon>
        <taxon>Clostridia</taxon>
        <taxon>Lachnospirales</taxon>
        <taxon>Lachnospiraceae</taxon>
        <taxon>Hominiventricola</taxon>
    </lineage>
</organism>